<dbReference type="PROSITE" id="PS50164">
    <property type="entry name" value="GIY_YIG"/>
    <property type="match status" value="1"/>
</dbReference>
<gene>
    <name evidence="3" type="ORF">MBEBAB_1737</name>
</gene>
<feature type="domain" description="GIY-YIG" evidence="2">
    <location>
        <begin position="6"/>
        <end position="83"/>
    </location>
</feature>
<evidence type="ECO:0000259" key="2">
    <source>
        <dbReference type="PROSITE" id="PS50164"/>
    </source>
</evidence>
<dbReference type="OrthoDB" id="287318at2"/>
<evidence type="ECO:0000313" key="4">
    <source>
        <dbReference type="Proteomes" id="UP000016569"/>
    </source>
</evidence>
<sequence>MGRERPLIAAYIVTNKPFGTLYTGVTSNLYQRVHQHRTGAFAGFTKEHGLKRLVWFEPFELMTSAIRREKALKRYLRAWKINLIERENPDWDDLSLEWDRPPVWKHGPTDE</sequence>
<dbReference type="AlphaFoldDB" id="A0A8E0NBU7"/>
<keyword evidence="4" id="KW-1185">Reference proteome</keyword>
<dbReference type="PANTHER" id="PTHR34477:SF5">
    <property type="entry name" value="BSL5627 PROTEIN"/>
    <property type="match status" value="1"/>
</dbReference>
<dbReference type="CDD" id="cd10448">
    <property type="entry name" value="GIY-YIG_unchar_3"/>
    <property type="match status" value="1"/>
</dbReference>
<evidence type="ECO:0000313" key="3">
    <source>
        <dbReference type="EMBL" id="GAD59487.1"/>
    </source>
</evidence>
<proteinExistence type="inferred from homology"/>
<dbReference type="InterPro" id="IPR000305">
    <property type="entry name" value="GIY-YIG_endonuc"/>
</dbReference>
<dbReference type="SUPFAM" id="SSF82771">
    <property type="entry name" value="GIY-YIG endonuclease"/>
    <property type="match status" value="1"/>
</dbReference>
<accession>A0A8E0NBU7</accession>
<dbReference type="Pfam" id="PF01541">
    <property type="entry name" value="GIY-YIG"/>
    <property type="match status" value="1"/>
</dbReference>
<protein>
    <submittedName>
        <fullName evidence="3">Endo/excinuclease amino terminal domain protein</fullName>
    </submittedName>
</protein>
<comment type="caution">
    <text evidence="3">The sequence shown here is derived from an EMBL/GenBank/DDBJ whole genome shotgun (WGS) entry which is preliminary data.</text>
</comment>
<dbReference type="Gene3D" id="3.40.1440.10">
    <property type="entry name" value="GIY-YIG endonuclease"/>
    <property type="match status" value="1"/>
</dbReference>
<evidence type="ECO:0000256" key="1">
    <source>
        <dbReference type="ARBA" id="ARBA00007435"/>
    </source>
</evidence>
<dbReference type="InterPro" id="IPR035901">
    <property type="entry name" value="GIY-YIG_endonuc_sf"/>
</dbReference>
<dbReference type="PANTHER" id="PTHR34477">
    <property type="entry name" value="UPF0213 PROTEIN YHBQ"/>
    <property type="match status" value="1"/>
</dbReference>
<organism evidence="3 4">
    <name type="scientific">Brevundimonas abyssalis TAR-001</name>
    <dbReference type="NCBI Taxonomy" id="1391729"/>
    <lineage>
        <taxon>Bacteria</taxon>
        <taxon>Pseudomonadati</taxon>
        <taxon>Pseudomonadota</taxon>
        <taxon>Alphaproteobacteria</taxon>
        <taxon>Caulobacterales</taxon>
        <taxon>Caulobacteraceae</taxon>
        <taxon>Brevundimonas</taxon>
    </lineage>
</organism>
<dbReference type="EMBL" id="BATC01000028">
    <property type="protein sequence ID" value="GAD59487.1"/>
    <property type="molecule type" value="Genomic_DNA"/>
</dbReference>
<reference evidence="4" key="1">
    <citation type="journal article" date="2013" name="Genome Announc.">
        <title>Draft Genome Sequence of the Dimorphic Prosthecate Bacterium Brevundimonas abyssalis TAR-001T.</title>
        <authorList>
            <person name="Tsubouchi T."/>
            <person name="Nishi S."/>
            <person name="Usui K."/>
            <person name="Shimane Y."/>
            <person name="Takaki Y."/>
            <person name="Maruyama T."/>
            <person name="Hatada Y."/>
        </authorList>
    </citation>
    <scope>NUCLEOTIDE SEQUENCE [LARGE SCALE GENOMIC DNA]</scope>
    <source>
        <strain evidence="4">TAR-001</strain>
    </source>
</reference>
<comment type="similarity">
    <text evidence="1">Belongs to the UPF0213 family.</text>
</comment>
<name>A0A8E0NBU7_9CAUL</name>
<dbReference type="Proteomes" id="UP000016569">
    <property type="component" value="Unassembled WGS sequence"/>
</dbReference>
<dbReference type="InterPro" id="IPR050190">
    <property type="entry name" value="UPF0213_domain"/>
</dbReference>
<dbReference type="RefSeq" id="WP_021697582.1">
    <property type="nucleotide sequence ID" value="NZ_BATC01000028.1"/>
</dbReference>